<dbReference type="Proteomes" id="UP000297739">
    <property type="component" value="Unassembled WGS sequence"/>
</dbReference>
<name>A0A4Z0PKW6_9BACT</name>
<dbReference type="AlphaFoldDB" id="A0A4Z0PKW6"/>
<organism evidence="1 2">
    <name type="scientific">Hymenobacter elongatus</name>
    <dbReference type="NCBI Taxonomy" id="877208"/>
    <lineage>
        <taxon>Bacteria</taxon>
        <taxon>Pseudomonadati</taxon>
        <taxon>Bacteroidota</taxon>
        <taxon>Cytophagia</taxon>
        <taxon>Cytophagales</taxon>
        <taxon>Hymenobacteraceae</taxon>
        <taxon>Hymenobacter</taxon>
    </lineage>
</organism>
<comment type="caution">
    <text evidence="1">The sequence shown here is derived from an EMBL/GenBank/DDBJ whole genome shotgun (WGS) entry which is preliminary data.</text>
</comment>
<evidence type="ECO:0008006" key="3">
    <source>
        <dbReference type="Google" id="ProtNLM"/>
    </source>
</evidence>
<evidence type="ECO:0000313" key="2">
    <source>
        <dbReference type="Proteomes" id="UP000297739"/>
    </source>
</evidence>
<gene>
    <name evidence="1" type="ORF">E5J99_10760</name>
</gene>
<dbReference type="EMBL" id="SRLD01000018">
    <property type="protein sequence ID" value="TGE16149.1"/>
    <property type="molecule type" value="Genomic_DNA"/>
</dbReference>
<sequence>MALVREDAPQQQYASRAVLDAVRYLVKTGGDWRYLPHDLLP</sequence>
<dbReference type="OrthoDB" id="966067at2"/>
<protein>
    <recommendedName>
        <fullName evidence="3">Transposase</fullName>
    </recommendedName>
</protein>
<reference evidence="1 2" key="1">
    <citation type="submission" date="2019-04" db="EMBL/GenBank/DDBJ databases">
        <authorList>
            <person name="Feng G."/>
            <person name="Zhang J."/>
            <person name="Zhu H."/>
        </authorList>
    </citation>
    <scope>NUCLEOTIDE SEQUENCE [LARGE SCALE GENOMIC DNA]</scope>
    <source>
        <strain evidence="1 2">JCM 17223</strain>
    </source>
</reference>
<keyword evidence="2" id="KW-1185">Reference proteome</keyword>
<accession>A0A4Z0PKW6</accession>
<proteinExistence type="predicted"/>
<evidence type="ECO:0000313" key="1">
    <source>
        <dbReference type="EMBL" id="TGE16149.1"/>
    </source>
</evidence>